<dbReference type="SUPFAM" id="SSF46785">
    <property type="entry name" value="Winged helix' DNA-binding domain"/>
    <property type="match status" value="1"/>
</dbReference>
<dbReference type="SUPFAM" id="SSF53850">
    <property type="entry name" value="Periplasmic binding protein-like II"/>
    <property type="match status" value="1"/>
</dbReference>
<dbReference type="Pfam" id="PF03466">
    <property type="entry name" value="LysR_substrate"/>
    <property type="match status" value="1"/>
</dbReference>
<keyword evidence="7" id="KW-1185">Reference proteome</keyword>
<keyword evidence="4" id="KW-0804">Transcription</keyword>
<evidence type="ECO:0000256" key="4">
    <source>
        <dbReference type="ARBA" id="ARBA00023163"/>
    </source>
</evidence>
<reference evidence="6 7" key="1">
    <citation type="submission" date="2021-03" db="EMBL/GenBank/DDBJ databases">
        <title>Paenibacillus artemisicola MWE-103 whole genome sequence.</title>
        <authorList>
            <person name="Ham Y.J."/>
        </authorList>
    </citation>
    <scope>NUCLEOTIDE SEQUENCE [LARGE SCALE GENOMIC DNA]</scope>
    <source>
        <strain evidence="6 7">MWE-103</strain>
    </source>
</reference>
<keyword evidence="2" id="KW-0805">Transcription regulation</keyword>
<evidence type="ECO:0000256" key="1">
    <source>
        <dbReference type="ARBA" id="ARBA00009437"/>
    </source>
</evidence>
<dbReference type="PRINTS" id="PR00039">
    <property type="entry name" value="HTHLYSR"/>
</dbReference>
<dbReference type="InterPro" id="IPR036390">
    <property type="entry name" value="WH_DNA-bd_sf"/>
</dbReference>
<dbReference type="CDD" id="cd05466">
    <property type="entry name" value="PBP2_LTTR_substrate"/>
    <property type="match status" value="1"/>
</dbReference>
<accession>A0ABS3W9N4</accession>
<feature type="domain" description="HTH lysR-type" evidence="5">
    <location>
        <begin position="1"/>
        <end position="58"/>
    </location>
</feature>
<comment type="caution">
    <text evidence="6">The sequence shown here is derived from an EMBL/GenBank/DDBJ whole genome shotgun (WGS) entry which is preliminary data.</text>
</comment>
<protein>
    <submittedName>
        <fullName evidence="6">LysR family transcriptional regulator</fullName>
    </submittedName>
</protein>
<dbReference type="InterPro" id="IPR000847">
    <property type="entry name" value="LysR_HTH_N"/>
</dbReference>
<name>A0ABS3W9N4_9BACL</name>
<dbReference type="PANTHER" id="PTHR30346:SF0">
    <property type="entry name" value="HCA OPERON TRANSCRIPTIONAL ACTIVATOR HCAR"/>
    <property type="match status" value="1"/>
</dbReference>
<organism evidence="6 7">
    <name type="scientific">Paenibacillus artemisiicola</name>
    <dbReference type="NCBI Taxonomy" id="1172618"/>
    <lineage>
        <taxon>Bacteria</taxon>
        <taxon>Bacillati</taxon>
        <taxon>Bacillota</taxon>
        <taxon>Bacilli</taxon>
        <taxon>Bacillales</taxon>
        <taxon>Paenibacillaceae</taxon>
        <taxon>Paenibacillus</taxon>
    </lineage>
</organism>
<dbReference type="InterPro" id="IPR005119">
    <property type="entry name" value="LysR_subst-bd"/>
</dbReference>
<evidence type="ECO:0000313" key="6">
    <source>
        <dbReference type="EMBL" id="MBO7745044.1"/>
    </source>
</evidence>
<gene>
    <name evidence="6" type="ORF">I8J29_12615</name>
</gene>
<dbReference type="PANTHER" id="PTHR30346">
    <property type="entry name" value="TRANSCRIPTIONAL DUAL REGULATOR HCAR-RELATED"/>
    <property type="match status" value="1"/>
</dbReference>
<dbReference type="Gene3D" id="1.10.10.10">
    <property type="entry name" value="Winged helix-like DNA-binding domain superfamily/Winged helix DNA-binding domain"/>
    <property type="match status" value="1"/>
</dbReference>
<evidence type="ECO:0000313" key="7">
    <source>
        <dbReference type="Proteomes" id="UP000670947"/>
    </source>
</evidence>
<dbReference type="Gene3D" id="3.40.190.10">
    <property type="entry name" value="Periplasmic binding protein-like II"/>
    <property type="match status" value="2"/>
</dbReference>
<keyword evidence="3" id="KW-0238">DNA-binding</keyword>
<dbReference type="InterPro" id="IPR036388">
    <property type="entry name" value="WH-like_DNA-bd_sf"/>
</dbReference>
<proteinExistence type="inferred from homology"/>
<comment type="similarity">
    <text evidence="1">Belongs to the LysR transcriptional regulatory family.</text>
</comment>
<dbReference type="PROSITE" id="PS50931">
    <property type="entry name" value="HTH_LYSR"/>
    <property type="match status" value="1"/>
</dbReference>
<sequence length="289" mass="32114">MQVEWFRSFTEAAKWKSLSKAADRLSLTQPAISKQIRQLEATYGIELFRRSAAGVDLTEAGRHFLERIMPVVASLDTIEAVMRRFKAEPGYTLGCLPSVVARLHSGRLRDYRDAGHPVTIKVRQTSAALRDELQEGAFDAALLDAAFAGDRMWSKTLFTEGYVAVLPEDHPLRERTSLRLEELRKERFVFASPQCEIHDRVKTLTESYGYSPDVQLEVDGNKEFLFNVAVGAGITVLPEMLAAEAKQMNLQAVPLAEPGLRRTVALAARTADVGAKLFRLLDAEPVPSA</sequence>
<dbReference type="Pfam" id="PF00126">
    <property type="entry name" value="HTH_1"/>
    <property type="match status" value="1"/>
</dbReference>
<dbReference type="RefSeq" id="WP_208847952.1">
    <property type="nucleotide sequence ID" value="NZ_JAGGDJ010000007.1"/>
</dbReference>
<evidence type="ECO:0000256" key="2">
    <source>
        <dbReference type="ARBA" id="ARBA00023015"/>
    </source>
</evidence>
<dbReference type="EMBL" id="JAGGDJ010000007">
    <property type="protein sequence ID" value="MBO7745044.1"/>
    <property type="molecule type" value="Genomic_DNA"/>
</dbReference>
<evidence type="ECO:0000259" key="5">
    <source>
        <dbReference type="PROSITE" id="PS50931"/>
    </source>
</evidence>
<evidence type="ECO:0000256" key="3">
    <source>
        <dbReference type="ARBA" id="ARBA00023125"/>
    </source>
</evidence>
<dbReference type="Proteomes" id="UP000670947">
    <property type="component" value="Unassembled WGS sequence"/>
</dbReference>